<name>A0A1I6FT83_9RHOB</name>
<dbReference type="InterPro" id="IPR006140">
    <property type="entry name" value="D-isomer_DH_NAD-bd"/>
</dbReference>
<accession>A0A1I6FT83</accession>
<dbReference type="RefSeq" id="WP_090195838.1">
    <property type="nucleotide sequence ID" value="NZ_FOYP01000001.1"/>
</dbReference>
<dbReference type="EMBL" id="FOYP01000001">
    <property type="protein sequence ID" value="SFR33017.1"/>
    <property type="molecule type" value="Genomic_DNA"/>
</dbReference>
<evidence type="ECO:0000256" key="3">
    <source>
        <dbReference type="ARBA" id="ARBA00023027"/>
    </source>
</evidence>
<dbReference type="InterPro" id="IPR050223">
    <property type="entry name" value="D-isomer_2-hydroxyacid_DH"/>
</dbReference>
<dbReference type="AlphaFoldDB" id="A0A1I6FT83"/>
<gene>
    <name evidence="7" type="ORF">SAMN04488005_0418</name>
</gene>
<keyword evidence="3" id="KW-0520">NAD</keyword>
<dbReference type="Proteomes" id="UP000199478">
    <property type="component" value="Unassembled WGS sequence"/>
</dbReference>
<dbReference type="GO" id="GO:0005829">
    <property type="term" value="C:cytosol"/>
    <property type="evidence" value="ECO:0007669"/>
    <property type="project" value="TreeGrafter"/>
</dbReference>
<protein>
    <submittedName>
        <fullName evidence="7">Lactate dehydrogenase</fullName>
    </submittedName>
</protein>
<sequence>MSELLILSTITPHMRARIDAAFTATMLADVDRASWLAEHGAAVRFILTDGHLGVPADIFAQLPNAEIISSNGVGYDGVDTAAATARGVPVCHTPNVLNQEVATSALLLYLAAMRNFEAEMANARSGRWESAGNLPLARSADKRTIGIVGLGRIGKAIAAKLAPFDPAIVYYGRSRQDVPFAYYDDLVAMARDCEALICVAPGGAATHHLINRAVIDALGPDGVLVNVGRGSVVDEAALIAALQDGRLGAAALDVFEAEPHIPEALRALPNVILTPHIGSATVETRRAMGDLAIDNLIAWKNGEKLITPVPESAGLLSRAAV</sequence>
<dbReference type="PANTHER" id="PTHR10996:SF178">
    <property type="entry name" value="2-HYDROXYACID DEHYDROGENASE YGL185C-RELATED"/>
    <property type="match status" value="1"/>
</dbReference>
<dbReference type="CDD" id="cd12156">
    <property type="entry name" value="HPPR"/>
    <property type="match status" value="1"/>
</dbReference>
<dbReference type="SUPFAM" id="SSF52283">
    <property type="entry name" value="Formate/glycerate dehydrogenase catalytic domain-like"/>
    <property type="match status" value="1"/>
</dbReference>
<keyword evidence="2 4" id="KW-0560">Oxidoreductase</keyword>
<dbReference type="Pfam" id="PF02826">
    <property type="entry name" value="2-Hacid_dh_C"/>
    <property type="match status" value="1"/>
</dbReference>
<dbReference type="FunFam" id="3.40.50.720:FF:000213">
    <property type="entry name" value="Putative 2-hydroxyacid dehydrogenase"/>
    <property type="match status" value="1"/>
</dbReference>
<dbReference type="STRING" id="390270.SAMN04488005_0418"/>
<dbReference type="GO" id="GO:0016618">
    <property type="term" value="F:hydroxypyruvate reductase [NAD(P)H] activity"/>
    <property type="evidence" value="ECO:0007669"/>
    <property type="project" value="TreeGrafter"/>
</dbReference>
<keyword evidence="8" id="KW-1185">Reference proteome</keyword>
<keyword evidence="1" id="KW-0521">NADP</keyword>
<dbReference type="InterPro" id="IPR006139">
    <property type="entry name" value="D-isomer_2_OHA_DH_cat_dom"/>
</dbReference>
<dbReference type="Gene3D" id="3.40.50.720">
    <property type="entry name" value="NAD(P)-binding Rossmann-like Domain"/>
    <property type="match status" value="2"/>
</dbReference>
<feature type="domain" description="D-isomer specific 2-hydroxyacid dehydrogenase NAD-binding" evidence="6">
    <location>
        <begin position="108"/>
        <end position="278"/>
    </location>
</feature>
<evidence type="ECO:0000259" key="6">
    <source>
        <dbReference type="Pfam" id="PF02826"/>
    </source>
</evidence>
<dbReference type="InterPro" id="IPR036291">
    <property type="entry name" value="NAD(P)-bd_dom_sf"/>
</dbReference>
<dbReference type="GO" id="GO:0051287">
    <property type="term" value="F:NAD binding"/>
    <property type="evidence" value="ECO:0007669"/>
    <property type="project" value="InterPro"/>
</dbReference>
<dbReference type="OrthoDB" id="9793626at2"/>
<evidence type="ECO:0000313" key="7">
    <source>
        <dbReference type="EMBL" id="SFR33017.1"/>
    </source>
</evidence>
<evidence type="ECO:0000256" key="2">
    <source>
        <dbReference type="ARBA" id="ARBA00023002"/>
    </source>
</evidence>
<dbReference type="SUPFAM" id="SSF51735">
    <property type="entry name" value="NAD(P)-binding Rossmann-fold domains"/>
    <property type="match status" value="1"/>
</dbReference>
<evidence type="ECO:0000313" key="8">
    <source>
        <dbReference type="Proteomes" id="UP000199478"/>
    </source>
</evidence>
<evidence type="ECO:0000256" key="1">
    <source>
        <dbReference type="ARBA" id="ARBA00022857"/>
    </source>
</evidence>
<dbReference type="Pfam" id="PF00389">
    <property type="entry name" value="2-Hacid_dh"/>
    <property type="match status" value="1"/>
</dbReference>
<organism evidence="7 8">
    <name type="scientific">Yoonia tamlensis</name>
    <dbReference type="NCBI Taxonomy" id="390270"/>
    <lineage>
        <taxon>Bacteria</taxon>
        <taxon>Pseudomonadati</taxon>
        <taxon>Pseudomonadota</taxon>
        <taxon>Alphaproteobacteria</taxon>
        <taxon>Rhodobacterales</taxon>
        <taxon>Paracoccaceae</taxon>
        <taxon>Yoonia</taxon>
    </lineage>
</organism>
<comment type="similarity">
    <text evidence="4">Belongs to the D-isomer specific 2-hydroxyacid dehydrogenase family.</text>
</comment>
<dbReference type="GO" id="GO:0030267">
    <property type="term" value="F:glyoxylate reductase (NADPH) activity"/>
    <property type="evidence" value="ECO:0007669"/>
    <property type="project" value="TreeGrafter"/>
</dbReference>
<proteinExistence type="inferred from homology"/>
<feature type="domain" description="D-isomer specific 2-hydroxyacid dehydrogenase catalytic" evidence="5">
    <location>
        <begin position="34"/>
        <end position="309"/>
    </location>
</feature>
<dbReference type="PANTHER" id="PTHR10996">
    <property type="entry name" value="2-HYDROXYACID DEHYDROGENASE-RELATED"/>
    <property type="match status" value="1"/>
</dbReference>
<evidence type="ECO:0000259" key="5">
    <source>
        <dbReference type="Pfam" id="PF00389"/>
    </source>
</evidence>
<reference evidence="8" key="1">
    <citation type="submission" date="2016-10" db="EMBL/GenBank/DDBJ databases">
        <authorList>
            <person name="Varghese N."/>
            <person name="Submissions S."/>
        </authorList>
    </citation>
    <scope>NUCLEOTIDE SEQUENCE [LARGE SCALE GENOMIC DNA]</scope>
    <source>
        <strain evidence="8">DSM 26879</strain>
    </source>
</reference>
<evidence type="ECO:0000256" key="4">
    <source>
        <dbReference type="RuleBase" id="RU003719"/>
    </source>
</evidence>